<evidence type="ECO:0000256" key="2">
    <source>
        <dbReference type="SAM" id="Phobius"/>
    </source>
</evidence>
<evidence type="ECO:0000256" key="1">
    <source>
        <dbReference type="SAM" id="MobiDB-lite"/>
    </source>
</evidence>
<dbReference type="Proteomes" id="UP000256690">
    <property type="component" value="Unassembled WGS sequence"/>
</dbReference>
<sequence>MPAAVAIIGPPPVTVFPDPAPHNVSNKILAIEIFLTLLPLILLILGFSICWYKEYHPCFGVGDAIRDRWNRRRERRAEAERRAAVERENGVFELHRVTPASAPAPALVTVQPRTEPQRLLREDRTSTSFSQQSRYYMPYTSNFNEHFEEQIERIAERRRFRELMRKRDLEMGFGVELEHARETQNHSASAGGREQPPCYDSLPFYSSQA</sequence>
<protein>
    <submittedName>
        <fullName evidence="3">Uncharacterized protein</fullName>
    </submittedName>
</protein>
<gene>
    <name evidence="3" type="ORF">DSM5745_09961</name>
</gene>
<feature type="region of interest" description="Disordered" evidence="1">
    <location>
        <begin position="180"/>
        <end position="209"/>
    </location>
</feature>
<keyword evidence="2" id="KW-0812">Transmembrane</keyword>
<keyword evidence="4" id="KW-1185">Reference proteome</keyword>
<evidence type="ECO:0000313" key="4">
    <source>
        <dbReference type="Proteomes" id="UP000256690"/>
    </source>
</evidence>
<dbReference type="RefSeq" id="XP_026599709.1">
    <property type="nucleotide sequence ID" value="XM_026751977.1"/>
</dbReference>
<keyword evidence="2" id="KW-0472">Membrane</keyword>
<feature type="transmembrane region" description="Helical" evidence="2">
    <location>
        <begin position="28"/>
        <end position="52"/>
    </location>
</feature>
<keyword evidence="2" id="KW-1133">Transmembrane helix</keyword>
<organism evidence="3 4">
    <name type="scientific">Aspergillus mulundensis</name>
    <dbReference type="NCBI Taxonomy" id="1810919"/>
    <lineage>
        <taxon>Eukaryota</taxon>
        <taxon>Fungi</taxon>
        <taxon>Dikarya</taxon>
        <taxon>Ascomycota</taxon>
        <taxon>Pezizomycotina</taxon>
        <taxon>Eurotiomycetes</taxon>
        <taxon>Eurotiomycetidae</taxon>
        <taxon>Eurotiales</taxon>
        <taxon>Aspergillaceae</taxon>
        <taxon>Aspergillus</taxon>
        <taxon>Aspergillus subgen. Nidulantes</taxon>
    </lineage>
</organism>
<comment type="caution">
    <text evidence="3">The sequence shown here is derived from an EMBL/GenBank/DDBJ whole genome shotgun (WGS) entry which is preliminary data.</text>
</comment>
<name>A0A3D8QSC9_9EURO</name>
<accession>A0A3D8QSC9</accession>
<dbReference type="EMBL" id="PVWQ01000014">
    <property type="protein sequence ID" value="RDW64550.1"/>
    <property type="molecule type" value="Genomic_DNA"/>
</dbReference>
<proteinExistence type="predicted"/>
<evidence type="ECO:0000313" key="3">
    <source>
        <dbReference type="EMBL" id="RDW64550.1"/>
    </source>
</evidence>
<dbReference type="GeneID" id="38120331"/>
<reference evidence="3 4" key="1">
    <citation type="journal article" date="2018" name="IMA Fungus">
        <title>IMA Genome-F 9: Draft genome sequence of Annulohypoxylon stygium, Aspergillus mulundensis, Berkeleyomyces basicola (syn. Thielaviopsis basicola), Ceratocystis smalleyi, two Cercospora beticola strains, Coleophoma cylindrospora, Fusarium fracticaudum, Phialophora cf. hyalina, and Morchella septimelata.</title>
        <authorList>
            <person name="Wingfield B.D."/>
            <person name="Bills G.F."/>
            <person name="Dong Y."/>
            <person name="Huang W."/>
            <person name="Nel W.J."/>
            <person name="Swalarsk-Parry B.S."/>
            <person name="Vaghefi N."/>
            <person name="Wilken P.M."/>
            <person name="An Z."/>
            <person name="de Beer Z.W."/>
            <person name="De Vos L."/>
            <person name="Chen L."/>
            <person name="Duong T.A."/>
            <person name="Gao Y."/>
            <person name="Hammerbacher A."/>
            <person name="Kikkert J.R."/>
            <person name="Li Y."/>
            <person name="Li H."/>
            <person name="Li K."/>
            <person name="Li Q."/>
            <person name="Liu X."/>
            <person name="Ma X."/>
            <person name="Naidoo K."/>
            <person name="Pethybridge S.J."/>
            <person name="Sun J."/>
            <person name="Steenkamp E.T."/>
            <person name="van der Nest M.A."/>
            <person name="van Wyk S."/>
            <person name="Wingfield M.J."/>
            <person name="Xiong C."/>
            <person name="Yue Q."/>
            <person name="Zhang X."/>
        </authorList>
    </citation>
    <scope>NUCLEOTIDE SEQUENCE [LARGE SCALE GENOMIC DNA]</scope>
    <source>
        <strain evidence="3 4">DSM 5745</strain>
    </source>
</reference>
<dbReference type="AlphaFoldDB" id="A0A3D8QSC9"/>